<feature type="region of interest" description="Disordered" evidence="1">
    <location>
        <begin position="20"/>
        <end position="46"/>
    </location>
</feature>
<dbReference type="EMBL" id="JAGTTL010000014">
    <property type="protein sequence ID" value="KAK6313184.1"/>
    <property type="molecule type" value="Genomic_DNA"/>
</dbReference>
<keyword evidence="3" id="KW-1185">Reference proteome</keyword>
<sequence length="110" mass="12621">MAFFTLTGDRSRVYRQCRVESSSVSPAESSQTEEEEAHQEYGISTSRRRSPALYQNAHSYFHNIILVQEIQYMAKSMWTPALIPKSRALIWSWSALCCYNSPHSSGKAFH</sequence>
<feature type="compositionally biased region" description="Low complexity" evidence="1">
    <location>
        <begin position="20"/>
        <end position="30"/>
    </location>
</feature>
<comment type="caution">
    <text evidence="2">The sequence shown here is derived from an EMBL/GenBank/DDBJ whole genome shotgun (WGS) entry which is preliminary data.</text>
</comment>
<proteinExistence type="predicted"/>
<dbReference type="AlphaFoldDB" id="A0AAN8LN75"/>
<reference evidence="2 3" key="1">
    <citation type="submission" date="2021-04" db="EMBL/GenBank/DDBJ databases">
        <authorList>
            <person name="De Guttry C."/>
            <person name="Zahm M."/>
            <person name="Klopp C."/>
            <person name="Cabau C."/>
            <person name="Louis A."/>
            <person name="Berthelot C."/>
            <person name="Parey E."/>
            <person name="Roest Crollius H."/>
            <person name="Montfort J."/>
            <person name="Robinson-Rechavi M."/>
            <person name="Bucao C."/>
            <person name="Bouchez O."/>
            <person name="Gislard M."/>
            <person name="Lluch J."/>
            <person name="Milhes M."/>
            <person name="Lampietro C."/>
            <person name="Lopez Roques C."/>
            <person name="Donnadieu C."/>
            <person name="Braasch I."/>
            <person name="Desvignes T."/>
            <person name="Postlethwait J."/>
            <person name="Bobe J."/>
            <person name="Wedekind C."/>
            <person name="Guiguen Y."/>
        </authorList>
    </citation>
    <scope>NUCLEOTIDE SEQUENCE [LARGE SCALE GENOMIC DNA]</scope>
    <source>
        <strain evidence="2">Cs_M1</strain>
        <tissue evidence="2">Blood</tissue>
    </source>
</reference>
<gene>
    <name evidence="2" type="ORF">J4Q44_G00165310</name>
</gene>
<evidence type="ECO:0000256" key="1">
    <source>
        <dbReference type="SAM" id="MobiDB-lite"/>
    </source>
</evidence>
<organism evidence="2 3">
    <name type="scientific">Coregonus suidteri</name>
    <dbReference type="NCBI Taxonomy" id="861788"/>
    <lineage>
        <taxon>Eukaryota</taxon>
        <taxon>Metazoa</taxon>
        <taxon>Chordata</taxon>
        <taxon>Craniata</taxon>
        <taxon>Vertebrata</taxon>
        <taxon>Euteleostomi</taxon>
        <taxon>Actinopterygii</taxon>
        <taxon>Neopterygii</taxon>
        <taxon>Teleostei</taxon>
        <taxon>Protacanthopterygii</taxon>
        <taxon>Salmoniformes</taxon>
        <taxon>Salmonidae</taxon>
        <taxon>Coregoninae</taxon>
        <taxon>Coregonus</taxon>
    </lineage>
</organism>
<dbReference type="Proteomes" id="UP001356427">
    <property type="component" value="Unassembled WGS sequence"/>
</dbReference>
<evidence type="ECO:0000313" key="3">
    <source>
        <dbReference type="Proteomes" id="UP001356427"/>
    </source>
</evidence>
<accession>A0AAN8LN75</accession>
<name>A0AAN8LN75_9TELE</name>
<protein>
    <submittedName>
        <fullName evidence="2">Uncharacterized protein</fullName>
    </submittedName>
</protein>
<evidence type="ECO:0000313" key="2">
    <source>
        <dbReference type="EMBL" id="KAK6313184.1"/>
    </source>
</evidence>